<comment type="subcellular location">
    <subcellularLocation>
        <location evidence="1">Cell envelope</location>
    </subcellularLocation>
</comment>
<dbReference type="InterPro" id="IPR006311">
    <property type="entry name" value="TAT_signal"/>
</dbReference>
<dbReference type="PANTHER" id="PTHR30600">
    <property type="entry name" value="CYTOCHROME C PEROXIDASE-RELATED"/>
    <property type="match status" value="1"/>
</dbReference>
<dbReference type="GO" id="GO:0004130">
    <property type="term" value="F:cytochrome-c peroxidase activity"/>
    <property type="evidence" value="ECO:0007669"/>
    <property type="project" value="TreeGrafter"/>
</dbReference>
<comment type="caution">
    <text evidence="10">The sequence shown here is derived from an EMBL/GenBank/DDBJ whole genome shotgun (WGS) entry which is preliminary data.</text>
</comment>
<feature type="domain" description="Cytochrome c" evidence="9">
    <location>
        <begin position="231"/>
        <end position="403"/>
    </location>
</feature>
<accession>A0A6I2KVU3</accession>
<evidence type="ECO:0000313" key="11">
    <source>
        <dbReference type="Proteomes" id="UP000433309"/>
    </source>
</evidence>
<feature type="chain" id="PRO_5026212349" evidence="8">
    <location>
        <begin position="32"/>
        <end position="413"/>
    </location>
</feature>
<dbReference type="GO" id="GO:0030313">
    <property type="term" value="C:cell envelope"/>
    <property type="evidence" value="ECO:0007669"/>
    <property type="project" value="UniProtKB-SubCell"/>
</dbReference>
<dbReference type="PANTHER" id="PTHR30600:SF10">
    <property type="entry name" value="BLL6722 PROTEIN"/>
    <property type="match status" value="1"/>
</dbReference>
<name>A0A6I2KVU3_9BURK</name>
<dbReference type="PROSITE" id="PS51318">
    <property type="entry name" value="TAT"/>
    <property type="match status" value="1"/>
</dbReference>
<keyword evidence="5" id="KW-0560">Oxidoreductase</keyword>
<keyword evidence="3 7" id="KW-0479">Metal-binding</keyword>
<dbReference type="Gene3D" id="1.10.760.10">
    <property type="entry name" value="Cytochrome c-like domain"/>
    <property type="match status" value="2"/>
</dbReference>
<evidence type="ECO:0000256" key="3">
    <source>
        <dbReference type="ARBA" id="ARBA00022723"/>
    </source>
</evidence>
<dbReference type="RefSeq" id="WP_154374251.1">
    <property type="nucleotide sequence ID" value="NZ_WKJK01000003.1"/>
</dbReference>
<dbReference type="PROSITE" id="PS51257">
    <property type="entry name" value="PROKAR_LIPOPROTEIN"/>
    <property type="match status" value="1"/>
</dbReference>
<evidence type="ECO:0000256" key="1">
    <source>
        <dbReference type="ARBA" id="ARBA00004196"/>
    </source>
</evidence>
<feature type="signal peptide" evidence="8">
    <location>
        <begin position="1"/>
        <end position="31"/>
    </location>
</feature>
<evidence type="ECO:0000256" key="4">
    <source>
        <dbReference type="ARBA" id="ARBA00022729"/>
    </source>
</evidence>
<evidence type="ECO:0000256" key="5">
    <source>
        <dbReference type="ARBA" id="ARBA00023002"/>
    </source>
</evidence>
<reference evidence="10 11" key="1">
    <citation type="submission" date="2019-11" db="EMBL/GenBank/DDBJ databases">
        <title>Novel species isolated from a subtropical stream in China.</title>
        <authorList>
            <person name="Lu H."/>
        </authorList>
    </citation>
    <scope>NUCLEOTIDE SEQUENCE [LARGE SCALE GENOMIC DNA]</scope>
    <source>
        <strain evidence="10 11">FT80W</strain>
    </source>
</reference>
<dbReference type="GO" id="GO:0046872">
    <property type="term" value="F:metal ion binding"/>
    <property type="evidence" value="ECO:0007669"/>
    <property type="project" value="UniProtKB-KW"/>
</dbReference>
<feature type="domain" description="Cytochrome c" evidence="9">
    <location>
        <begin position="44"/>
        <end position="169"/>
    </location>
</feature>
<keyword evidence="2 7" id="KW-0349">Heme</keyword>
<dbReference type="EMBL" id="WKJK01000003">
    <property type="protein sequence ID" value="MRW89590.1"/>
    <property type="molecule type" value="Genomic_DNA"/>
</dbReference>
<keyword evidence="6 7" id="KW-0408">Iron</keyword>
<dbReference type="GO" id="GO:0020037">
    <property type="term" value="F:heme binding"/>
    <property type="evidence" value="ECO:0007669"/>
    <property type="project" value="InterPro"/>
</dbReference>
<dbReference type="InterPro" id="IPR036909">
    <property type="entry name" value="Cyt_c-like_dom_sf"/>
</dbReference>
<dbReference type="GO" id="GO:0009055">
    <property type="term" value="F:electron transfer activity"/>
    <property type="evidence" value="ECO:0007669"/>
    <property type="project" value="InterPro"/>
</dbReference>
<evidence type="ECO:0000256" key="2">
    <source>
        <dbReference type="ARBA" id="ARBA00022617"/>
    </source>
</evidence>
<evidence type="ECO:0000256" key="6">
    <source>
        <dbReference type="ARBA" id="ARBA00023004"/>
    </source>
</evidence>
<evidence type="ECO:0000256" key="7">
    <source>
        <dbReference type="PROSITE-ProRule" id="PRU00433"/>
    </source>
</evidence>
<evidence type="ECO:0000259" key="9">
    <source>
        <dbReference type="PROSITE" id="PS51007"/>
    </source>
</evidence>
<evidence type="ECO:0000256" key="8">
    <source>
        <dbReference type="SAM" id="SignalP"/>
    </source>
</evidence>
<organism evidence="10 11">
    <name type="scientific">Duganella guangzhouensis</name>
    <dbReference type="NCBI Taxonomy" id="2666084"/>
    <lineage>
        <taxon>Bacteria</taxon>
        <taxon>Pseudomonadati</taxon>
        <taxon>Pseudomonadota</taxon>
        <taxon>Betaproteobacteria</taxon>
        <taxon>Burkholderiales</taxon>
        <taxon>Oxalobacteraceae</taxon>
        <taxon>Telluria group</taxon>
        <taxon>Duganella</taxon>
    </lineage>
</organism>
<dbReference type="PROSITE" id="PS51007">
    <property type="entry name" value="CYTC"/>
    <property type="match status" value="2"/>
</dbReference>
<dbReference type="AlphaFoldDB" id="A0A6I2KVU3"/>
<evidence type="ECO:0000313" key="10">
    <source>
        <dbReference type="EMBL" id="MRW89590.1"/>
    </source>
</evidence>
<dbReference type="InterPro" id="IPR051395">
    <property type="entry name" value="Cytochrome_c_Peroxidase/MauG"/>
</dbReference>
<keyword evidence="11" id="KW-1185">Reference proteome</keyword>
<dbReference type="InterPro" id="IPR009056">
    <property type="entry name" value="Cyt_c-like_dom"/>
</dbReference>
<dbReference type="InterPro" id="IPR004852">
    <property type="entry name" value="Di-haem_cyt_c_peroxidsae"/>
</dbReference>
<keyword evidence="4 8" id="KW-0732">Signal</keyword>
<dbReference type="SUPFAM" id="SSF46626">
    <property type="entry name" value="Cytochrome c"/>
    <property type="match status" value="2"/>
</dbReference>
<sequence>MNSSSRNRLTFIWPVAAALATVLLAACGQHAAPVATAPAPSPADVAQLGRQIFFDPSLSASGKMACATCHDPQHAYAPANGLAAQLGGAKLDQPGTRAVPSLRYALNRTPRWFKEFQANELERITETDSVPTGGLTRDGRFNTLHEQALAPLTAANEMANIGNTAIIAKLRQANYASEFRRVFGDKVFDQPELAFNKMLEALERFQLDDASFHPYTSKFDQYLQGKAQLSAAEQRGLLLFADPNKGNCAACHIASPGADGSAPLFTDYTFANLGLPRNPNITANADPKFYDLGLCGPDRKDQANMTKYCGMFKTPTLRNVASRQVFMHNGVFTDLADAVRFYATRESDRKHWYGKGRPYNDMPAAMRDNVDVIDAPMNRKTGDKPALSEAEVQDIVQFLRTLTDADVKVSDSR</sequence>
<protein>
    <submittedName>
        <fullName evidence="10">C-type cytochrome</fullName>
    </submittedName>
</protein>
<dbReference type="Pfam" id="PF03150">
    <property type="entry name" value="CCP_MauG"/>
    <property type="match status" value="1"/>
</dbReference>
<dbReference type="Proteomes" id="UP000433309">
    <property type="component" value="Unassembled WGS sequence"/>
</dbReference>
<proteinExistence type="predicted"/>
<gene>
    <name evidence="10" type="ORF">GJ699_06310</name>
</gene>